<evidence type="ECO:0000256" key="7">
    <source>
        <dbReference type="ARBA" id="ARBA00022729"/>
    </source>
</evidence>
<gene>
    <name evidence="12" type="ORF">GSTUAT00005539001</name>
</gene>
<comment type="catalytic activity">
    <reaction evidence="9">
        <text>adenosine + H2O + H(+) = inosine + NH4(+)</text>
        <dbReference type="Rhea" id="RHEA:24408"/>
        <dbReference type="ChEBI" id="CHEBI:15377"/>
        <dbReference type="ChEBI" id="CHEBI:15378"/>
        <dbReference type="ChEBI" id="CHEBI:16335"/>
        <dbReference type="ChEBI" id="CHEBI:17596"/>
        <dbReference type="ChEBI" id="CHEBI:28938"/>
        <dbReference type="EC" id="3.5.4.4"/>
    </reaction>
</comment>
<feature type="compositionally biased region" description="Low complexity" evidence="10">
    <location>
        <begin position="26"/>
        <end position="38"/>
    </location>
</feature>
<dbReference type="EMBL" id="LN891049">
    <property type="protein sequence ID" value="CUS10357.1"/>
    <property type="molecule type" value="Genomic_DNA"/>
</dbReference>
<evidence type="ECO:0000256" key="9">
    <source>
        <dbReference type="ARBA" id="ARBA00047764"/>
    </source>
</evidence>
<keyword evidence="7" id="KW-0732">Signal</keyword>
<evidence type="ECO:0000256" key="4">
    <source>
        <dbReference type="ARBA" id="ARBA00012784"/>
    </source>
</evidence>
<feature type="compositionally biased region" description="Low complexity" evidence="10">
    <location>
        <begin position="45"/>
        <end position="68"/>
    </location>
</feature>
<dbReference type="InterPro" id="IPR001365">
    <property type="entry name" value="A_deaminase_dom"/>
</dbReference>
<keyword evidence="13" id="KW-1185">Reference proteome</keyword>
<dbReference type="GO" id="GO:0004000">
    <property type="term" value="F:adenosine deaminase activity"/>
    <property type="evidence" value="ECO:0007669"/>
    <property type="project" value="TreeGrafter"/>
</dbReference>
<comment type="similarity">
    <text evidence="3">Belongs to the metallo-dependent hydrolases superfamily. Adenosine and AMP deaminases family. ADGF subfamily.</text>
</comment>
<dbReference type="PANTHER" id="PTHR11409:SF37">
    <property type="entry name" value="ADENOSINE DEAMINASE DOMAIN-CONTAINING PROTEIN"/>
    <property type="match status" value="1"/>
</dbReference>
<evidence type="ECO:0000313" key="12">
    <source>
        <dbReference type="EMBL" id="CUS10357.1"/>
    </source>
</evidence>
<evidence type="ECO:0000256" key="1">
    <source>
        <dbReference type="ARBA" id="ARBA00001947"/>
    </source>
</evidence>
<dbReference type="InterPro" id="IPR032466">
    <property type="entry name" value="Metal_Hydrolase"/>
</dbReference>
<evidence type="ECO:0000256" key="3">
    <source>
        <dbReference type="ARBA" id="ARBA00006083"/>
    </source>
</evidence>
<comment type="subcellular location">
    <subcellularLocation>
        <location evidence="2">Secreted</location>
    </subcellularLocation>
</comment>
<dbReference type="GO" id="GO:0046872">
    <property type="term" value="F:metal ion binding"/>
    <property type="evidence" value="ECO:0007669"/>
    <property type="project" value="UniProtKB-KW"/>
</dbReference>
<dbReference type="GO" id="GO:0046103">
    <property type="term" value="P:inosine biosynthetic process"/>
    <property type="evidence" value="ECO:0007669"/>
    <property type="project" value="TreeGrafter"/>
</dbReference>
<reference evidence="12" key="1">
    <citation type="submission" date="2015-10" db="EMBL/GenBank/DDBJ databases">
        <authorList>
            <person name="Regsiter A."/>
            <person name="william w."/>
        </authorList>
    </citation>
    <scope>NUCLEOTIDE SEQUENCE</scope>
    <source>
        <strain evidence="12">Montdore</strain>
    </source>
</reference>
<protein>
    <recommendedName>
        <fullName evidence="4">adenosine deaminase</fullName>
        <ecNumber evidence="4">3.5.4.4</ecNumber>
    </recommendedName>
</protein>
<evidence type="ECO:0000256" key="6">
    <source>
        <dbReference type="ARBA" id="ARBA00022723"/>
    </source>
</evidence>
<dbReference type="SUPFAM" id="SSF51556">
    <property type="entry name" value="Metallo-dependent hydrolases"/>
    <property type="match status" value="1"/>
</dbReference>
<dbReference type="GO" id="GO:0006154">
    <property type="term" value="P:adenosine catabolic process"/>
    <property type="evidence" value="ECO:0007669"/>
    <property type="project" value="TreeGrafter"/>
</dbReference>
<sequence>MNAMNSKGWKNLRNLIIGITATSTSIKKSKMTTSSSTRPEPPATPTASTTKKEAVSAATTTSATTATENLSPSTCSLEEYERTREKLLAQDRGLAFDTQAIARATKVERSADQVVKRIRQHERAHLGVSPSNGGGSSEHFLGNLENINRSQLMEISKMMPKGAHLHCHFNTCLHPSFLIRQARGMKSMFIRSSVALVRPEDFACAAISFAVLSPDTPRSDVFDRGYSPLGWAPYPDFLERFPTQMLGGEGPESWLANKMIIREQEAHDIHQTTDGIWNRFNQSTQMLKGLFGYESAFRRYVGEAIQSFLDDNVMYAEVRPNFFDKFIMTDNGLGKLDHFAWMTIIREEIASKMKQLAENGRKEDFRGFKVIYCAPRSIEKKDMKWCLDDCMALKREFPDLICGFDMVGCEDRGNPIRHYLNELLEFRRTCDAAGLDIPFLFHAGETLRHGESTDENLFDAILLGSKRIGHGYGLARHPELMKICRERGIALELCPISNEILHLCPSIQGHSLPILLTNGVPCTISSDNPAYFSSTLSHDFYQVMSGFDSMSLHGWRVLAEWSLEHSCMNAWEKSCALAEWNRKWEAFCQWIVEEFGSNKR</sequence>
<dbReference type="InterPro" id="IPR006330">
    <property type="entry name" value="Ado/ade_deaminase"/>
</dbReference>
<comment type="cofactor">
    <cofactor evidence="1">
        <name>Zn(2+)</name>
        <dbReference type="ChEBI" id="CHEBI:29105"/>
    </cofactor>
</comment>
<evidence type="ECO:0000256" key="10">
    <source>
        <dbReference type="SAM" id="MobiDB-lite"/>
    </source>
</evidence>
<evidence type="ECO:0000313" key="13">
    <source>
        <dbReference type="Proteomes" id="UP001412239"/>
    </source>
</evidence>
<dbReference type="PANTHER" id="PTHR11409">
    <property type="entry name" value="ADENOSINE DEAMINASE"/>
    <property type="match status" value="1"/>
</dbReference>
<keyword evidence="5" id="KW-0964">Secreted</keyword>
<keyword evidence="8" id="KW-0378">Hydrolase</keyword>
<keyword evidence="6" id="KW-0479">Metal-binding</keyword>
<dbReference type="Pfam" id="PF00962">
    <property type="entry name" value="A_deaminase"/>
    <property type="match status" value="1"/>
</dbReference>
<name>A0A292PV63_9PEZI</name>
<dbReference type="AlphaFoldDB" id="A0A292PV63"/>
<dbReference type="GO" id="GO:0005576">
    <property type="term" value="C:extracellular region"/>
    <property type="evidence" value="ECO:0007669"/>
    <property type="project" value="UniProtKB-SubCell"/>
</dbReference>
<accession>A0A292PV63</accession>
<dbReference type="Gene3D" id="3.20.20.140">
    <property type="entry name" value="Metal-dependent hydrolases"/>
    <property type="match status" value="1"/>
</dbReference>
<feature type="domain" description="Adenosine deaminase" evidence="11">
    <location>
        <begin position="272"/>
        <end position="574"/>
    </location>
</feature>
<organism evidence="12 13">
    <name type="scientific">Tuber aestivum</name>
    <name type="common">summer truffle</name>
    <dbReference type="NCBI Taxonomy" id="59557"/>
    <lineage>
        <taxon>Eukaryota</taxon>
        <taxon>Fungi</taxon>
        <taxon>Dikarya</taxon>
        <taxon>Ascomycota</taxon>
        <taxon>Pezizomycotina</taxon>
        <taxon>Pezizomycetes</taxon>
        <taxon>Pezizales</taxon>
        <taxon>Tuberaceae</taxon>
        <taxon>Tuber</taxon>
    </lineage>
</organism>
<evidence type="ECO:0000256" key="8">
    <source>
        <dbReference type="ARBA" id="ARBA00022801"/>
    </source>
</evidence>
<dbReference type="Proteomes" id="UP001412239">
    <property type="component" value="Unassembled WGS sequence"/>
</dbReference>
<dbReference type="EC" id="3.5.4.4" evidence="4"/>
<evidence type="ECO:0000256" key="5">
    <source>
        <dbReference type="ARBA" id="ARBA00022525"/>
    </source>
</evidence>
<evidence type="ECO:0000259" key="11">
    <source>
        <dbReference type="Pfam" id="PF00962"/>
    </source>
</evidence>
<dbReference type="FunFam" id="3.20.20.140:FF:000017">
    <property type="entry name" value="Adenosine deaminase 2"/>
    <property type="match status" value="1"/>
</dbReference>
<feature type="region of interest" description="Disordered" evidence="10">
    <location>
        <begin position="26"/>
        <end position="77"/>
    </location>
</feature>
<proteinExistence type="inferred from homology"/>
<evidence type="ECO:0000256" key="2">
    <source>
        <dbReference type="ARBA" id="ARBA00004613"/>
    </source>
</evidence>